<dbReference type="Proteomes" id="UP000217431">
    <property type="component" value="Chromosome I"/>
</dbReference>
<proteinExistence type="predicted"/>
<feature type="compositionally biased region" description="Basic and acidic residues" evidence="1">
    <location>
        <begin position="12"/>
        <end position="28"/>
    </location>
</feature>
<evidence type="ECO:0000256" key="1">
    <source>
        <dbReference type="SAM" id="MobiDB-lite"/>
    </source>
</evidence>
<evidence type="ECO:0000313" key="3">
    <source>
        <dbReference type="Proteomes" id="UP000217431"/>
    </source>
</evidence>
<protein>
    <submittedName>
        <fullName evidence="2">Uncharacterized protein</fullName>
    </submittedName>
</protein>
<feature type="region of interest" description="Disordered" evidence="1">
    <location>
        <begin position="1"/>
        <end position="28"/>
    </location>
</feature>
<gene>
    <name evidence="2" type="ORF">PIOMA14_I_1374</name>
</gene>
<reference evidence="2 3" key="1">
    <citation type="journal article" date="2016" name="DNA Res.">
        <title>The complete genome sequencing of Prevotella intermedia strain OMA14 and a subsequent fine-scale, intra-species genomic comparison reveal an unusual amplification of conjugative and mobile transposons and identify a novel Prevotella-lineage-specific repeat.</title>
        <authorList>
            <person name="Naito M."/>
            <person name="Ogura Y."/>
            <person name="Itoh T."/>
            <person name="Shoji M."/>
            <person name="Okamoto M."/>
            <person name="Hayashi T."/>
            <person name="Nakayama K."/>
        </authorList>
    </citation>
    <scope>NUCLEOTIDE SEQUENCE [LARGE SCALE GENOMIC DNA]</scope>
    <source>
        <strain evidence="2 3">OMA14</strain>
    </source>
</reference>
<evidence type="ECO:0000313" key="2">
    <source>
        <dbReference type="EMBL" id="BAU17882.1"/>
    </source>
</evidence>
<sequence>MVRTMPMAAHRTICEKDRTVTSKNSIKE</sequence>
<accession>A0A0S3UK62</accession>
<dbReference type="AlphaFoldDB" id="A0A0S3UK62"/>
<name>A0A0S3UK62_PREIN</name>
<organism evidence="2 3">
    <name type="scientific">Prevotella intermedia</name>
    <dbReference type="NCBI Taxonomy" id="28131"/>
    <lineage>
        <taxon>Bacteria</taxon>
        <taxon>Pseudomonadati</taxon>
        <taxon>Bacteroidota</taxon>
        <taxon>Bacteroidia</taxon>
        <taxon>Bacteroidales</taxon>
        <taxon>Prevotellaceae</taxon>
        <taxon>Prevotella</taxon>
    </lineage>
</organism>
<dbReference type="EMBL" id="AP014597">
    <property type="protein sequence ID" value="BAU17882.1"/>
    <property type="molecule type" value="Genomic_DNA"/>
</dbReference>